<name>A0A182NHZ8_9DIPT</name>
<dbReference type="Gene3D" id="3.40.50.1240">
    <property type="entry name" value="Phosphoglycerate mutase-like"/>
    <property type="match status" value="1"/>
</dbReference>
<dbReference type="Proteomes" id="UP000075884">
    <property type="component" value="Unassembled WGS sequence"/>
</dbReference>
<evidence type="ECO:0000313" key="3">
    <source>
        <dbReference type="EnsemblMetazoa" id="ADIR007271-PA"/>
    </source>
</evidence>
<evidence type="ECO:0000256" key="1">
    <source>
        <dbReference type="ARBA" id="ARBA00000032"/>
    </source>
</evidence>
<dbReference type="PROSITE" id="PS00778">
    <property type="entry name" value="HIS_ACID_PHOSPHAT_2"/>
    <property type="match status" value="1"/>
</dbReference>
<comment type="similarity">
    <text evidence="2">Belongs to the histidine acid phosphatase family.</text>
</comment>
<dbReference type="AlphaFoldDB" id="A0A182NHZ8"/>
<organism evidence="3 4">
    <name type="scientific">Anopheles dirus</name>
    <dbReference type="NCBI Taxonomy" id="7168"/>
    <lineage>
        <taxon>Eukaryota</taxon>
        <taxon>Metazoa</taxon>
        <taxon>Ecdysozoa</taxon>
        <taxon>Arthropoda</taxon>
        <taxon>Hexapoda</taxon>
        <taxon>Insecta</taxon>
        <taxon>Pterygota</taxon>
        <taxon>Neoptera</taxon>
        <taxon>Endopterygota</taxon>
        <taxon>Diptera</taxon>
        <taxon>Nematocera</taxon>
        <taxon>Culicoidea</taxon>
        <taxon>Culicidae</taxon>
        <taxon>Anophelinae</taxon>
        <taxon>Anopheles</taxon>
    </lineage>
</organism>
<protein>
    <submittedName>
        <fullName evidence="3">Uncharacterized protein</fullName>
    </submittedName>
</protein>
<proteinExistence type="inferred from homology"/>
<keyword evidence="4" id="KW-1185">Reference proteome</keyword>
<accession>A0A182NHZ8</accession>
<dbReference type="VEuPathDB" id="VectorBase:ADIR007271"/>
<dbReference type="CDD" id="cd07061">
    <property type="entry name" value="HP_HAP_like"/>
    <property type="match status" value="1"/>
</dbReference>
<dbReference type="PANTHER" id="PTHR11567:SF205">
    <property type="entry name" value="GH28721P-RELATED"/>
    <property type="match status" value="1"/>
</dbReference>
<evidence type="ECO:0000256" key="2">
    <source>
        <dbReference type="ARBA" id="ARBA00005375"/>
    </source>
</evidence>
<dbReference type="STRING" id="7168.A0A182NHZ8"/>
<reference evidence="3" key="2">
    <citation type="submission" date="2020-05" db="UniProtKB">
        <authorList>
            <consortium name="EnsemblMetazoa"/>
        </authorList>
    </citation>
    <scope>IDENTIFICATION</scope>
    <source>
        <strain evidence="3">WRAIR2</strain>
    </source>
</reference>
<dbReference type="InterPro" id="IPR033379">
    <property type="entry name" value="Acid_Pase_AS"/>
</dbReference>
<dbReference type="EnsemblMetazoa" id="ADIR007271-RA">
    <property type="protein sequence ID" value="ADIR007271-PA"/>
    <property type="gene ID" value="ADIR007271"/>
</dbReference>
<dbReference type="InterPro" id="IPR029033">
    <property type="entry name" value="His_PPase_superfam"/>
</dbReference>
<dbReference type="InterPro" id="IPR050645">
    <property type="entry name" value="Histidine_acid_phosphatase"/>
</dbReference>
<dbReference type="InterPro" id="IPR000560">
    <property type="entry name" value="His_Pase_clade-2"/>
</dbReference>
<dbReference type="Pfam" id="PF00328">
    <property type="entry name" value="His_Phos_2"/>
    <property type="match status" value="1"/>
</dbReference>
<evidence type="ECO:0000313" key="4">
    <source>
        <dbReference type="Proteomes" id="UP000075884"/>
    </source>
</evidence>
<dbReference type="SUPFAM" id="SSF53254">
    <property type="entry name" value="Phosphoglycerate mutase-like"/>
    <property type="match status" value="1"/>
</dbReference>
<dbReference type="PANTHER" id="PTHR11567">
    <property type="entry name" value="ACID PHOSPHATASE-RELATED"/>
    <property type="match status" value="1"/>
</dbReference>
<reference evidence="4" key="1">
    <citation type="submission" date="2013-03" db="EMBL/GenBank/DDBJ databases">
        <title>The Genome Sequence of Anopheles dirus WRAIR2.</title>
        <authorList>
            <consortium name="The Broad Institute Genomics Platform"/>
            <person name="Neafsey D.E."/>
            <person name="Walton C."/>
            <person name="Walker B."/>
            <person name="Young S.K."/>
            <person name="Zeng Q."/>
            <person name="Gargeya S."/>
            <person name="Fitzgerald M."/>
            <person name="Haas B."/>
            <person name="Abouelleil A."/>
            <person name="Allen A.W."/>
            <person name="Alvarado L."/>
            <person name="Arachchi H.M."/>
            <person name="Berlin A.M."/>
            <person name="Chapman S.B."/>
            <person name="Gainer-Dewar J."/>
            <person name="Goldberg J."/>
            <person name="Griggs A."/>
            <person name="Gujja S."/>
            <person name="Hansen M."/>
            <person name="Howarth C."/>
            <person name="Imamovic A."/>
            <person name="Ireland A."/>
            <person name="Larimer J."/>
            <person name="McCowan C."/>
            <person name="Murphy C."/>
            <person name="Pearson M."/>
            <person name="Poon T.W."/>
            <person name="Priest M."/>
            <person name="Roberts A."/>
            <person name="Saif S."/>
            <person name="Shea T."/>
            <person name="Sisk P."/>
            <person name="Sykes S."/>
            <person name="Wortman J."/>
            <person name="Nusbaum C."/>
            <person name="Birren B."/>
        </authorList>
    </citation>
    <scope>NUCLEOTIDE SEQUENCE [LARGE SCALE GENOMIC DNA]</scope>
    <source>
        <strain evidence="4">WRAIR2</strain>
    </source>
</reference>
<comment type="catalytic activity">
    <reaction evidence="1">
        <text>a phosphate monoester + H2O = an alcohol + phosphate</text>
        <dbReference type="Rhea" id="RHEA:15017"/>
        <dbReference type="ChEBI" id="CHEBI:15377"/>
        <dbReference type="ChEBI" id="CHEBI:30879"/>
        <dbReference type="ChEBI" id="CHEBI:43474"/>
        <dbReference type="ChEBI" id="CHEBI:67140"/>
        <dbReference type="EC" id="3.1.3.2"/>
    </reaction>
</comment>
<sequence>MYYLSRRVLIMLTCSVLITTIVFFTAYGVYGAPSSAEDLSEESDDAGDFLAIHGRRPTIDLKQVHVFFRHGQRTPADTYPNDPYLNYTFEPYDWGQLTNKGKYSLYDEIGVWLRNRYGRFVGETYRAANVHVQTTGVSRTQMSMQLVLAGLFPPEGTPLEWNRRLNWQPIPYFSEPLSQDTLLLVRVSCPRYTEATQEAFKAPEIVSLMNANKQLFENLTSITGLKIATPDDVQSLFSTLKAESEYGLKLPAWTKAYYPDKLLPLTKKSYVLSVYTDEMKRLKGGPFLRKTLGEWDALIANPTGPHKKILLYAGHDSTVVNLLSTFKVWDESVLPDYGVMGVLELYRDSSTGQYSVAVSQKQLGQRLQRLTIPGCTSLCPIEQLKTLLKSVTPTDWKKECVAKNPDTVEPPPSGP</sequence>
<dbReference type="GO" id="GO:0003993">
    <property type="term" value="F:acid phosphatase activity"/>
    <property type="evidence" value="ECO:0007669"/>
    <property type="project" value="UniProtKB-EC"/>
</dbReference>